<dbReference type="PANTHER" id="PTHR43470:SF5">
    <property type="entry name" value="PHOSPHATE TRANSPORT SYSTEM PERMEASE PROTEIN PSTA"/>
    <property type="match status" value="1"/>
</dbReference>
<feature type="transmembrane region" description="Helical" evidence="8">
    <location>
        <begin position="420"/>
        <end position="439"/>
    </location>
</feature>
<keyword evidence="5 8" id="KW-0812">Transmembrane</keyword>
<dbReference type="Proteomes" id="UP000283805">
    <property type="component" value="Unassembled WGS sequence"/>
</dbReference>
<evidence type="ECO:0000313" key="10">
    <source>
        <dbReference type="EMBL" id="RKD97585.1"/>
    </source>
</evidence>
<dbReference type="CDD" id="cd06261">
    <property type="entry name" value="TM_PBP2"/>
    <property type="match status" value="1"/>
</dbReference>
<keyword evidence="6 8" id="KW-1133">Transmembrane helix</keyword>
<dbReference type="PROSITE" id="PS50928">
    <property type="entry name" value="ABC_TM1"/>
    <property type="match status" value="1"/>
</dbReference>
<evidence type="ECO:0000259" key="9">
    <source>
        <dbReference type="PROSITE" id="PS50928"/>
    </source>
</evidence>
<gene>
    <name evidence="10" type="ORF">ATJ93_0574</name>
</gene>
<comment type="subcellular location">
    <subcellularLocation>
        <location evidence="1 8">Cell membrane</location>
        <topology evidence="1 8">Multi-pass membrane protein</topology>
    </subcellularLocation>
</comment>
<dbReference type="OrthoDB" id="11402at2157"/>
<feature type="transmembrane region" description="Helical" evidence="8">
    <location>
        <begin position="239"/>
        <end position="257"/>
    </location>
</feature>
<dbReference type="InterPro" id="IPR005672">
    <property type="entry name" value="Phosphate_PstA"/>
</dbReference>
<sequence>MAAEQPQPPAEHGAGADHGFGQVSRLKGVVFEALSFGASLTGIAALAVLLIYVAIDAFDLANASPEWLLTYFATLVLPLIGFCLYSANDADLTRRIVLALGGGLVGTAVVFQAFEALVRPIPRLTWQLAYLFVVVTPVTAYVVFAGSREPVGRVGFGLVGRFLIGTALGLALILLFIAVDQRLWFLVYTAGFLPAAVLFAYGQVTETRPLTILAAPVALVGSGAAIVADGTITVYPTTWLIYSWTFVVPVAAGIAGLEYRRTSEANRALLVGALTFALPVGGSFVAGTVGLSQANAVLVLLMIVVPVGAYIRQALESEGQLGLVLPVLLAAGVLLGAFIVETVGIPAPDPWLDVSYVTSPASRDPSRAGLYPAIVGSVFLLALVAVFSFVFGVGTAVFLEEYAPNEGVLGTITRIIQINIANLAAVPSVVYGMLGLGLFAQLLGLGFGTVITGAATLSLLILPVTIISAQEAIRSVPSTVRQGSYAMGATRWQTTKNVVLPESLSGILTGTILSLGRAIGETAPLIMIGAPTITFSPPQGIWGSAAAMPMQIFAWSSFPQEEFRYGVVAAGVVTLLIVLIGMNATAIIMRNRSERA</sequence>
<feature type="transmembrane region" description="Helical" evidence="8">
    <location>
        <begin position="209"/>
        <end position="227"/>
    </location>
</feature>
<evidence type="ECO:0000256" key="3">
    <source>
        <dbReference type="ARBA" id="ARBA00022448"/>
    </source>
</evidence>
<comment type="similarity">
    <text evidence="2 8">Belongs to the binding-protein-dependent transport system permease family. CysTW subfamily.</text>
</comment>
<dbReference type="Gene3D" id="1.10.3720.10">
    <property type="entry name" value="MetI-like"/>
    <property type="match status" value="1"/>
</dbReference>
<keyword evidence="4 8" id="KW-1003">Cell membrane</keyword>
<feature type="domain" description="ABC transmembrane type-1" evidence="9">
    <location>
        <begin position="374"/>
        <end position="586"/>
    </location>
</feature>
<dbReference type="EMBL" id="RAPO01000001">
    <property type="protein sequence ID" value="RKD97585.1"/>
    <property type="molecule type" value="Genomic_DNA"/>
</dbReference>
<dbReference type="PANTHER" id="PTHR43470">
    <property type="entry name" value="PHOSPHATE TRANSPORT SYSTEM PERMEASE PROTEIN PSTA-RELATED"/>
    <property type="match status" value="1"/>
</dbReference>
<evidence type="ECO:0000256" key="6">
    <source>
        <dbReference type="ARBA" id="ARBA00022989"/>
    </source>
</evidence>
<protein>
    <recommendedName>
        <fullName evidence="8">Phosphate transport system permease protein PstA</fullName>
    </recommendedName>
</protein>
<evidence type="ECO:0000256" key="5">
    <source>
        <dbReference type="ARBA" id="ARBA00022692"/>
    </source>
</evidence>
<feature type="transmembrane region" description="Helical" evidence="8">
    <location>
        <begin position="33"/>
        <end position="55"/>
    </location>
</feature>
<accession>A0A419WQ54</accession>
<evidence type="ECO:0000256" key="4">
    <source>
        <dbReference type="ARBA" id="ARBA00022475"/>
    </source>
</evidence>
<dbReference type="InterPro" id="IPR000515">
    <property type="entry name" value="MetI-like"/>
</dbReference>
<feature type="transmembrane region" description="Helical" evidence="8">
    <location>
        <begin position="269"/>
        <end position="287"/>
    </location>
</feature>
<dbReference type="RefSeq" id="WP_120243106.1">
    <property type="nucleotide sequence ID" value="NZ_RAPO01000001.1"/>
</dbReference>
<feature type="transmembrane region" description="Helical" evidence="8">
    <location>
        <begin position="445"/>
        <end position="467"/>
    </location>
</feature>
<reference evidence="10 11" key="1">
    <citation type="submission" date="2018-09" db="EMBL/GenBank/DDBJ databases">
        <title>Genomic Encyclopedia of Archaeal and Bacterial Type Strains, Phase II (KMG-II): from individual species to whole genera.</title>
        <authorList>
            <person name="Goeker M."/>
        </authorList>
    </citation>
    <scope>NUCLEOTIDE SEQUENCE [LARGE SCALE GENOMIC DNA]</scope>
    <source>
        <strain evidence="10 11">DSM 13151</strain>
    </source>
</reference>
<keyword evidence="7 8" id="KW-0472">Membrane</keyword>
<comment type="caution">
    <text evidence="10">The sequence shown here is derived from an EMBL/GenBank/DDBJ whole genome shotgun (WGS) entry which is preliminary data.</text>
</comment>
<evidence type="ECO:0000256" key="7">
    <source>
        <dbReference type="ARBA" id="ARBA00023136"/>
    </source>
</evidence>
<keyword evidence="11" id="KW-1185">Reference proteome</keyword>
<feature type="transmembrane region" description="Helical" evidence="8">
    <location>
        <begin position="126"/>
        <end position="146"/>
    </location>
</feature>
<keyword evidence="3" id="KW-0813">Transport</keyword>
<evidence type="ECO:0000256" key="8">
    <source>
        <dbReference type="RuleBase" id="RU363043"/>
    </source>
</evidence>
<evidence type="ECO:0000313" key="11">
    <source>
        <dbReference type="Proteomes" id="UP000283805"/>
    </source>
</evidence>
<dbReference type="Pfam" id="PF00528">
    <property type="entry name" value="BPD_transp_1"/>
    <property type="match status" value="1"/>
</dbReference>
<dbReference type="InterPro" id="IPR035906">
    <property type="entry name" value="MetI-like_sf"/>
</dbReference>
<dbReference type="SUPFAM" id="SSF161098">
    <property type="entry name" value="MetI-like"/>
    <property type="match status" value="1"/>
</dbReference>
<feature type="transmembrane region" description="Helical" evidence="8">
    <location>
        <begin position="97"/>
        <end position="114"/>
    </location>
</feature>
<proteinExistence type="inferred from homology"/>
<dbReference type="GO" id="GO:0035435">
    <property type="term" value="P:phosphate ion transmembrane transport"/>
    <property type="evidence" value="ECO:0007669"/>
    <property type="project" value="InterPro"/>
</dbReference>
<feature type="transmembrane region" description="Helical" evidence="8">
    <location>
        <begin position="183"/>
        <end position="202"/>
    </location>
</feature>
<dbReference type="GO" id="GO:0005315">
    <property type="term" value="F:phosphate transmembrane transporter activity"/>
    <property type="evidence" value="ECO:0007669"/>
    <property type="project" value="InterPro"/>
</dbReference>
<feature type="transmembrane region" description="Helical" evidence="8">
    <location>
        <begin position="564"/>
        <end position="589"/>
    </location>
</feature>
<feature type="transmembrane region" description="Helical" evidence="8">
    <location>
        <begin position="293"/>
        <end position="311"/>
    </location>
</feature>
<feature type="transmembrane region" description="Helical" evidence="8">
    <location>
        <begin position="368"/>
        <end position="399"/>
    </location>
</feature>
<organism evidence="10 11">
    <name type="scientific">Halopiger aswanensis</name>
    <dbReference type="NCBI Taxonomy" id="148449"/>
    <lineage>
        <taxon>Archaea</taxon>
        <taxon>Methanobacteriati</taxon>
        <taxon>Methanobacteriota</taxon>
        <taxon>Stenosarchaea group</taxon>
        <taxon>Halobacteria</taxon>
        <taxon>Halobacteriales</taxon>
        <taxon>Natrialbaceae</taxon>
        <taxon>Halopiger</taxon>
    </lineage>
</organism>
<name>A0A419WQ54_9EURY</name>
<feature type="transmembrane region" description="Helical" evidence="8">
    <location>
        <begin position="67"/>
        <end position="85"/>
    </location>
</feature>
<dbReference type="AlphaFoldDB" id="A0A419WQ54"/>
<evidence type="ECO:0000256" key="2">
    <source>
        <dbReference type="ARBA" id="ARBA00007069"/>
    </source>
</evidence>
<evidence type="ECO:0000256" key="1">
    <source>
        <dbReference type="ARBA" id="ARBA00004651"/>
    </source>
</evidence>
<feature type="transmembrane region" description="Helical" evidence="8">
    <location>
        <begin position="323"/>
        <end position="348"/>
    </location>
</feature>
<comment type="caution">
    <text evidence="8">Lacks conserved residue(s) required for the propagation of feature annotation.</text>
</comment>
<dbReference type="GO" id="GO:0005886">
    <property type="term" value="C:plasma membrane"/>
    <property type="evidence" value="ECO:0007669"/>
    <property type="project" value="UniProtKB-SubCell"/>
</dbReference>
<dbReference type="NCBIfam" id="TIGR00974">
    <property type="entry name" value="3a0107s02c"/>
    <property type="match status" value="1"/>
</dbReference>
<feature type="transmembrane region" description="Helical" evidence="8">
    <location>
        <begin position="158"/>
        <end position="177"/>
    </location>
</feature>